<organism evidence="6 7">
    <name type="scientific">Micromonospora reichwaldensis</name>
    <dbReference type="NCBI Taxonomy" id="3075516"/>
    <lineage>
        <taxon>Bacteria</taxon>
        <taxon>Bacillati</taxon>
        <taxon>Actinomycetota</taxon>
        <taxon>Actinomycetes</taxon>
        <taxon>Micromonosporales</taxon>
        <taxon>Micromonosporaceae</taxon>
        <taxon>Micromonospora</taxon>
    </lineage>
</organism>
<dbReference type="Proteomes" id="UP001180973">
    <property type="component" value="Unassembled WGS sequence"/>
</dbReference>
<dbReference type="EC" id="6.3.2.2" evidence="5"/>
<comment type="function">
    <text evidence="5">ATP-dependent carboxylate-amine ligase which exhibits weak glutamate--cysteine ligase activity.</text>
</comment>
<dbReference type="GO" id="GO:0004357">
    <property type="term" value="F:glutamate-cysteine ligase activity"/>
    <property type="evidence" value="ECO:0007669"/>
    <property type="project" value="UniProtKB-EC"/>
</dbReference>
<dbReference type="RefSeq" id="WP_311413289.1">
    <property type="nucleotide sequence ID" value="NZ_JAVRFL010000025.1"/>
</dbReference>
<dbReference type="Gene3D" id="3.30.590.20">
    <property type="match status" value="1"/>
</dbReference>
<dbReference type="EMBL" id="JAVRFL010000025">
    <property type="protein sequence ID" value="MDT0531410.1"/>
    <property type="molecule type" value="Genomic_DNA"/>
</dbReference>
<reference evidence="6" key="1">
    <citation type="submission" date="2023-09" db="EMBL/GenBank/DDBJ databases">
        <title>30 novel species of actinomycetes from the DSMZ collection.</title>
        <authorList>
            <person name="Nouioui I."/>
        </authorList>
    </citation>
    <scope>NUCLEOTIDE SEQUENCE</scope>
    <source>
        <strain evidence="6">DSM 115977</strain>
    </source>
</reference>
<proteinExistence type="inferred from homology"/>
<dbReference type="InterPro" id="IPR006336">
    <property type="entry name" value="GCS2"/>
</dbReference>
<dbReference type="PANTHER" id="PTHR36510">
    <property type="entry name" value="GLUTAMATE--CYSTEINE LIGASE 2-RELATED"/>
    <property type="match status" value="1"/>
</dbReference>
<gene>
    <name evidence="6" type="ORF">RM555_20715</name>
</gene>
<dbReference type="NCBIfam" id="TIGR02050">
    <property type="entry name" value="gshA_cyan_rel"/>
    <property type="match status" value="1"/>
</dbReference>
<dbReference type="InterPro" id="IPR050141">
    <property type="entry name" value="GCL_type2/YbdK_subfam"/>
</dbReference>
<evidence type="ECO:0000256" key="4">
    <source>
        <dbReference type="ARBA" id="ARBA00048819"/>
    </source>
</evidence>
<keyword evidence="3 5" id="KW-0067">ATP-binding</keyword>
<comment type="caution">
    <text evidence="6">The sequence shown here is derived from an EMBL/GenBank/DDBJ whole genome shotgun (WGS) entry which is preliminary data.</text>
</comment>
<evidence type="ECO:0000256" key="5">
    <source>
        <dbReference type="HAMAP-Rule" id="MF_01609"/>
    </source>
</evidence>
<dbReference type="HAMAP" id="MF_01609">
    <property type="entry name" value="Glu_cys_ligase_2"/>
    <property type="match status" value="1"/>
</dbReference>
<name>A0ABU2X0S7_9ACTN</name>
<sequence length="384" mass="41088">MEAVVPVLVGGDGVVSGPRLGVEEEFLLVDPVSRGVVPGAGAVVDRAVARLGSRVSGEITTLHVETRTDPTASVRGLLEQLVQARRVVAECAAVDGLRIVATGTPVLPGATSPPVTRGPRQDRGTATFRGLHDELAICALHVHVELPDRERALLVSNHLRAYLPLLIALTANSPYWEGRDSGYAGWRSMIWSRWPVAGPPPRFTSVAHYERVVEMLSAAGAVVDPGTLFWDIRPSVTYPTLEVRVSDVPVSAWESALVAALVRALVVRGLEAVDRGDHGPELPGEWLRAAYWRAARDGLEGALLEVGTGRLRPAREVLGEVVAWLAPVLRAGGDEELVRGWLGRLLAVGSGAVRQREAAARRGRLTDVVDFLVAETAVDARQPA</sequence>
<comment type="similarity">
    <text evidence="5">Belongs to the glutamate--cysteine ligase type 2 family. YbdK subfamily.</text>
</comment>
<evidence type="ECO:0000313" key="7">
    <source>
        <dbReference type="Proteomes" id="UP001180973"/>
    </source>
</evidence>
<dbReference type="SUPFAM" id="SSF55931">
    <property type="entry name" value="Glutamine synthetase/guanido kinase"/>
    <property type="match status" value="1"/>
</dbReference>
<evidence type="ECO:0000256" key="1">
    <source>
        <dbReference type="ARBA" id="ARBA00022598"/>
    </source>
</evidence>
<comment type="catalytic activity">
    <reaction evidence="4 5">
        <text>L-cysteine + L-glutamate + ATP = gamma-L-glutamyl-L-cysteine + ADP + phosphate + H(+)</text>
        <dbReference type="Rhea" id="RHEA:13285"/>
        <dbReference type="ChEBI" id="CHEBI:15378"/>
        <dbReference type="ChEBI" id="CHEBI:29985"/>
        <dbReference type="ChEBI" id="CHEBI:30616"/>
        <dbReference type="ChEBI" id="CHEBI:35235"/>
        <dbReference type="ChEBI" id="CHEBI:43474"/>
        <dbReference type="ChEBI" id="CHEBI:58173"/>
        <dbReference type="ChEBI" id="CHEBI:456216"/>
        <dbReference type="EC" id="6.3.2.2"/>
    </reaction>
</comment>
<evidence type="ECO:0000313" key="6">
    <source>
        <dbReference type="EMBL" id="MDT0531410.1"/>
    </source>
</evidence>
<dbReference type="InterPro" id="IPR014746">
    <property type="entry name" value="Gln_synth/guanido_kin_cat_dom"/>
</dbReference>
<keyword evidence="7" id="KW-1185">Reference proteome</keyword>
<evidence type="ECO:0000256" key="3">
    <source>
        <dbReference type="ARBA" id="ARBA00022840"/>
    </source>
</evidence>
<dbReference type="InterPro" id="IPR011793">
    <property type="entry name" value="YbdK"/>
</dbReference>
<evidence type="ECO:0000256" key="2">
    <source>
        <dbReference type="ARBA" id="ARBA00022741"/>
    </source>
</evidence>
<dbReference type="Pfam" id="PF04107">
    <property type="entry name" value="GCS2"/>
    <property type="match status" value="1"/>
</dbReference>
<keyword evidence="1 5" id="KW-0436">Ligase</keyword>
<dbReference type="PANTHER" id="PTHR36510:SF1">
    <property type="entry name" value="GLUTAMATE--CYSTEINE LIGASE 2-RELATED"/>
    <property type="match status" value="1"/>
</dbReference>
<protein>
    <recommendedName>
        <fullName evidence="5">Putative glutamate--cysteine ligase 2</fullName>
        <ecNumber evidence="5">6.3.2.2</ecNumber>
    </recommendedName>
    <alternativeName>
        <fullName evidence="5">Gamma-glutamylcysteine synthetase 2</fullName>
        <shortName evidence="5">GCS 2</shortName>
        <shortName evidence="5">Gamma-GCS 2</shortName>
    </alternativeName>
</protein>
<dbReference type="NCBIfam" id="NF010041">
    <property type="entry name" value="PRK13517.1-1"/>
    <property type="match status" value="1"/>
</dbReference>
<keyword evidence="2 5" id="KW-0547">Nucleotide-binding</keyword>
<accession>A0ABU2X0S7</accession>